<accession>V2UUD5</accession>
<reference evidence="2 3" key="1">
    <citation type="submission" date="2013-10" db="EMBL/GenBank/DDBJ databases">
        <title>The Genome Sequence of Acinetobacter tjernbergiae CIP107465.</title>
        <authorList>
            <consortium name="The Broad Institute Genomics Platform"/>
            <consortium name="The Broad Institute Genome Sequencing Center for Infectious Disease"/>
            <person name="Cerqueira G."/>
            <person name="Feldgarden M."/>
            <person name="Courvalin P."/>
            <person name="Grillot-Courvalin C."/>
            <person name="Clermont D."/>
            <person name="Rocha E."/>
            <person name="Yoon E.-J."/>
            <person name="Nemec A."/>
            <person name="Young S.K."/>
            <person name="Zeng Q."/>
            <person name="Gargeya S."/>
            <person name="Fitzgerald M."/>
            <person name="Abouelleil A."/>
            <person name="Alvarado L."/>
            <person name="Berlin A.M."/>
            <person name="Chapman S.B."/>
            <person name="Gainer-Dewar J."/>
            <person name="Goldberg J."/>
            <person name="Gnerre S."/>
            <person name="Griggs A."/>
            <person name="Gujja S."/>
            <person name="Hansen M."/>
            <person name="Howarth C."/>
            <person name="Imamovic A."/>
            <person name="Ireland A."/>
            <person name="Larimer J."/>
            <person name="McCowan C."/>
            <person name="Murphy C."/>
            <person name="Pearson M."/>
            <person name="Poon T.W."/>
            <person name="Priest M."/>
            <person name="Roberts A."/>
            <person name="Saif S."/>
            <person name="Shea T."/>
            <person name="Sykes S."/>
            <person name="Wortman J."/>
            <person name="Nusbaum C."/>
            <person name="Birren B."/>
        </authorList>
    </citation>
    <scope>NUCLEOTIDE SEQUENCE [LARGE SCALE GENOMIC DNA]</scope>
    <source>
        <strain evidence="2 3">CIP 107465</strain>
    </source>
</reference>
<evidence type="ECO:0000256" key="1">
    <source>
        <dbReference type="SAM" id="MobiDB-lite"/>
    </source>
</evidence>
<dbReference type="STRING" id="202955.GCA_000759995_01200"/>
<dbReference type="OrthoDB" id="6711235at2"/>
<dbReference type="eggNOG" id="ENOG5031RAF">
    <property type="taxonomic scope" value="Bacteria"/>
</dbReference>
<feature type="region of interest" description="Disordered" evidence="1">
    <location>
        <begin position="44"/>
        <end position="68"/>
    </location>
</feature>
<dbReference type="PATRIC" id="fig|1120928.5.peg.3293"/>
<sequence length="185" mass="21392">MSINTTIFLALLLFFILQETLGSDQSNKVASNELNEKARLKERLIASGNDNKSEKSQITKEQDHHVDTPVNSVEKRDLSKKVQYRITPEIPNFSPDELNWKKQQLVLELFVNVHGDVERVMLKNMNKTDESDKIFQKLKPIFLNAKFYPYLENGKSVPFRTEQPIEIEVPENKSLLHKIFGGNNH</sequence>
<proteinExistence type="predicted"/>
<name>V2UUD5_9GAMM</name>
<dbReference type="EMBL" id="AYEV01000044">
    <property type="protein sequence ID" value="ESK53627.1"/>
    <property type="molecule type" value="Genomic_DNA"/>
</dbReference>
<gene>
    <name evidence="2" type="ORF">F990_03253</name>
</gene>
<comment type="caution">
    <text evidence="2">The sequence shown here is derived from an EMBL/GenBank/DDBJ whole genome shotgun (WGS) entry which is preliminary data.</text>
</comment>
<evidence type="ECO:0000313" key="2">
    <source>
        <dbReference type="EMBL" id="ESK53627.1"/>
    </source>
</evidence>
<evidence type="ECO:0000313" key="3">
    <source>
        <dbReference type="Proteomes" id="UP000017404"/>
    </source>
</evidence>
<dbReference type="RefSeq" id="WP_018680045.1">
    <property type="nucleotide sequence ID" value="NZ_AYEV01000044.1"/>
</dbReference>
<dbReference type="Proteomes" id="UP000017404">
    <property type="component" value="Unassembled WGS sequence"/>
</dbReference>
<keyword evidence="3" id="KW-1185">Reference proteome</keyword>
<organism evidence="2 3">
    <name type="scientific">Acinetobacter tjernbergiae DSM 14971 = CIP 107465</name>
    <dbReference type="NCBI Taxonomy" id="1120928"/>
    <lineage>
        <taxon>Bacteria</taxon>
        <taxon>Pseudomonadati</taxon>
        <taxon>Pseudomonadota</taxon>
        <taxon>Gammaproteobacteria</taxon>
        <taxon>Moraxellales</taxon>
        <taxon>Moraxellaceae</taxon>
        <taxon>Acinetobacter</taxon>
    </lineage>
</organism>
<feature type="compositionally biased region" description="Basic and acidic residues" evidence="1">
    <location>
        <begin position="51"/>
        <end position="68"/>
    </location>
</feature>
<protein>
    <recommendedName>
        <fullName evidence="4">TonB C-terminal domain-containing protein</fullName>
    </recommendedName>
</protein>
<evidence type="ECO:0008006" key="4">
    <source>
        <dbReference type="Google" id="ProtNLM"/>
    </source>
</evidence>
<dbReference type="AlphaFoldDB" id="V2UUD5"/>